<dbReference type="Pfam" id="PF00026">
    <property type="entry name" value="Asp"/>
    <property type="match status" value="1"/>
</dbReference>
<organism evidence="5 6">
    <name type="scientific">Diversispora eburnea</name>
    <dbReference type="NCBI Taxonomy" id="1213867"/>
    <lineage>
        <taxon>Eukaryota</taxon>
        <taxon>Fungi</taxon>
        <taxon>Fungi incertae sedis</taxon>
        <taxon>Mucoromycota</taxon>
        <taxon>Glomeromycotina</taxon>
        <taxon>Glomeromycetes</taxon>
        <taxon>Diversisporales</taxon>
        <taxon>Diversisporaceae</taxon>
        <taxon>Diversispora</taxon>
    </lineage>
</organism>
<dbReference type="AlphaFoldDB" id="A0A9N9BIC4"/>
<dbReference type="Gene3D" id="2.40.70.10">
    <property type="entry name" value="Acid Proteases"/>
    <property type="match status" value="2"/>
</dbReference>
<gene>
    <name evidence="5" type="ORF">DEBURN_LOCUS7777</name>
</gene>
<feature type="signal peptide" evidence="3">
    <location>
        <begin position="1"/>
        <end position="19"/>
    </location>
</feature>
<dbReference type="SUPFAM" id="SSF50630">
    <property type="entry name" value="Acid proteases"/>
    <property type="match status" value="1"/>
</dbReference>
<dbReference type="InterPro" id="IPR001461">
    <property type="entry name" value="Aspartic_peptidase_A1"/>
</dbReference>
<feature type="disulfide bond" evidence="2">
    <location>
        <begin position="299"/>
        <end position="333"/>
    </location>
</feature>
<dbReference type="InterPro" id="IPR034164">
    <property type="entry name" value="Pepsin-like_dom"/>
</dbReference>
<feature type="chain" id="PRO_5040244165" evidence="3">
    <location>
        <begin position="20"/>
        <end position="374"/>
    </location>
</feature>
<comment type="caution">
    <text evidence="5">The sequence shown here is derived from an EMBL/GenBank/DDBJ whole genome shotgun (WGS) entry which is preliminary data.</text>
</comment>
<evidence type="ECO:0000313" key="6">
    <source>
        <dbReference type="Proteomes" id="UP000789706"/>
    </source>
</evidence>
<dbReference type="Proteomes" id="UP000789706">
    <property type="component" value="Unassembled WGS sequence"/>
</dbReference>
<dbReference type="PANTHER" id="PTHR47966:SF51">
    <property type="entry name" value="BETA-SITE APP-CLEAVING ENZYME, ISOFORM A-RELATED"/>
    <property type="match status" value="1"/>
</dbReference>
<dbReference type="InterPro" id="IPR021109">
    <property type="entry name" value="Peptidase_aspartic_dom_sf"/>
</dbReference>
<dbReference type="GO" id="GO:0004190">
    <property type="term" value="F:aspartic-type endopeptidase activity"/>
    <property type="evidence" value="ECO:0007669"/>
    <property type="project" value="InterPro"/>
</dbReference>
<reference evidence="5" key="1">
    <citation type="submission" date="2021-06" db="EMBL/GenBank/DDBJ databases">
        <authorList>
            <person name="Kallberg Y."/>
            <person name="Tangrot J."/>
            <person name="Rosling A."/>
        </authorList>
    </citation>
    <scope>NUCLEOTIDE SEQUENCE</scope>
    <source>
        <strain evidence="5">AZ414A</strain>
    </source>
</reference>
<dbReference type="CDD" id="cd05471">
    <property type="entry name" value="pepsin_like"/>
    <property type="match status" value="1"/>
</dbReference>
<dbReference type="EMBL" id="CAJVPK010001007">
    <property type="protein sequence ID" value="CAG8564925.1"/>
    <property type="molecule type" value="Genomic_DNA"/>
</dbReference>
<keyword evidence="6" id="KW-1185">Reference proteome</keyword>
<keyword evidence="3" id="KW-0732">Signal</keyword>
<dbReference type="InterPro" id="IPR033121">
    <property type="entry name" value="PEPTIDASE_A1"/>
</dbReference>
<feature type="domain" description="Peptidase A1" evidence="4">
    <location>
        <begin position="69"/>
        <end position="371"/>
    </location>
</feature>
<evidence type="ECO:0000256" key="3">
    <source>
        <dbReference type="SAM" id="SignalP"/>
    </source>
</evidence>
<dbReference type="PRINTS" id="PR00792">
    <property type="entry name" value="PEPSIN"/>
</dbReference>
<comment type="similarity">
    <text evidence="1">Belongs to the peptidase A1 family.</text>
</comment>
<accession>A0A9N9BIC4</accession>
<protein>
    <submittedName>
        <fullName evidence="5">11174_t:CDS:1</fullName>
    </submittedName>
</protein>
<dbReference type="GO" id="GO:0006508">
    <property type="term" value="P:proteolysis"/>
    <property type="evidence" value="ECO:0007669"/>
    <property type="project" value="InterPro"/>
</dbReference>
<dbReference type="PANTHER" id="PTHR47966">
    <property type="entry name" value="BETA-SITE APP-CLEAVING ENZYME, ISOFORM A-RELATED"/>
    <property type="match status" value="1"/>
</dbReference>
<feature type="disulfide bond" evidence="2">
    <location>
        <begin position="98"/>
        <end position="103"/>
    </location>
</feature>
<dbReference type="PROSITE" id="PS51767">
    <property type="entry name" value="PEPTIDASE_A1"/>
    <property type="match status" value="1"/>
</dbReference>
<evidence type="ECO:0000313" key="5">
    <source>
        <dbReference type="EMBL" id="CAG8564925.1"/>
    </source>
</evidence>
<evidence type="ECO:0000256" key="2">
    <source>
        <dbReference type="PIRSR" id="PIRSR601461-2"/>
    </source>
</evidence>
<sequence length="374" mass="41686">MSFIFILLIFVIFTITSKSTPINDFAPINIELMKYSRSSNINFTEHPKLSALPRQNIQLDNNENLDSMYIGKIQINKQVFKMFFDTESSELWVPSPECKTKICNSLKKITGPFKDLKKQTTVTYGSGDVKMKFATVDINIAGFTAKDQTFGRAIKVFDNNRNLPFDGILGLGPESLSFEKRPTLVSTLVKQGLLKNPQFSFYLTDSNDKPSLFTIGGVDKTKFKGKIHFSPVIDKVGRWFIELGGVSINGKKTSTVGADGAVIQTSSSRISVPAANAKSFYKMIPKATEISDGVYAIPCDSKVKVSVKLSGQTWDINPKDFVLQSIPNRPNFCLGAIHGKQKLRYWIFGSVFMKNVYTVYQIGKNQSIGFAKLV</sequence>
<dbReference type="OrthoDB" id="2747330at2759"/>
<evidence type="ECO:0000256" key="1">
    <source>
        <dbReference type="ARBA" id="ARBA00007447"/>
    </source>
</evidence>
<evidence type="ECO:0000259" key="4">
    <source>
        <dbReference type="PROSITE" id="PS51767"/>
    </source>
</evidence>
<keyword evidence="2" id="KW-1015">Disulfide bond</keyword>
<proteinExistence type="inferred from homology"/>
<name>A0A9N9BIC4_9GLOM</name>